<evidence type="ECO:0000256" key="6">
    <source>
        <dbReference type="ARBA" id="ARBA00022857"/>
    </source>
</evidence>
<sequence length="440" mass="51659">MEDRKVYSLIGIGIGPFNLGLAALLEPVDDVSSLFFDQKEQFNWHPGLLFDHVTLQTPFLCDCVSMADPTSPFSFLNFLKKTDRLYKFFIRENFFVLRKEYNLYCQWVIKQLKNCRFSSSVKEIYYKDGLYELHVFHKEENQTKIYYCEKLVLGTGTVPVLPEFVDLQEMKKVCHTSNYLFRKEEILKQDTVTIIGSGQSAAEVFYDLLQNRPKNLRLNWYSRPDRFFAMEYSKLILEHTSPDYIDYFHQMPSSTRKVMLDRQKSQFKGVNFDLLNEIYDHLYALSVDNDDIGVKIRPNIQLDAITTGIHNNYELHLEQTEQHKKFTDHADYVILGTGYHYQEPQFLKEIQHRISRTSTGSYDVKRNYSIDHNGSEIFVQNAEIHTHSYISSDLGMGAYRNSYIINEVAKREVYKLEKRIAFQDFDLSHIAAEKAEEISL</sequence>
<evidence type="ECO:0000256" key="1">
    <source>
        <dbReference type="ARBA" id="ARBA00001974"/>
    </source>
</evidence>
<dbReference type="AlphaFoldDB" id="A0A2V4BUU1"/>
<dbReference type="Gene3D" id="3.50.50.60">
    <property type="entry name" value="FAD/NAD(P)-binding domain"/>
    <property type="match status" value="1"/>
</dbReference>
<proteinExistence type="inferred from homology"/>
<gene>
    <name evidence="8" type="ORF">DMB65_04090</name>
</gene>
<comment type="similarity">
    <text evidence="3">Belongs to the lysine N(6)-hydroxylase/L-ornithine N(5)-oxygenase family.</text>
</comment>
<dbReference type="PANTHER" id="PTHR42802">
    <property type="entry name" value="MONOOXYGENASE"/>
    <property type="match status" value="1"/>
</dbReference>
<evidence type="ECO:0000256" key="3">
    <source>
        <dbReference type="ARBA" id="ARBA00007588"/>
    </source>
</evidence>
<evidence type="ECO:0000313" key="8">
    <source>
        <dbReference type="EMBL" id="PXY42417.1"/>
    </source>
</evidence>
<keyword evidence="5" id="KW-0274">FAD</keyword>
<dbReference type="Proteomes" id="UP000247903">
    <property type="component" value="Unassembled WGS sequence"/>
</dbReference>
<dbReference type="OrthoDB" id="7527071at2"/>
<dbReference type="EMBL" id="QJHK01000002">
    <property type="protein sequence ID" value="PXY42417.1"/>
    <property type="molecule type" value="Genomic_DNA"/>
</dbReference>
<dbReference type="GO" id="GO:0016491">
    <property type="term" value="F:oxidoreductase activity"/>
    <property type="evidence" value="ECO:0007669"/>
    <property type="project" value="UniProtKB-KW"/>
</dbReference>
<organism evidence="8 9">
    <name type="scientific">Flavobacterium cheongpyeongense</name>
    <dbReference type="NCBI Taxonomy" id="2212651"/>
    <lineage>
        <taxon>Bacteria</taxon>
        <taxon>Pseudomonadati</taxon>
        <taxon>Bacteroidota</taxon>
        <taxon>Flavobacteriia</taxon>
        <taxon>Flavobacteriales</taxon>
        <taxon>Flavobacteriaceae</taxon>
        <taxon>Flavobacterium</taxon>
    </lineage>
</organism>
<dbReference type="Pfam" id="PF13434">
    <property type="entry name" value="Lys_Orn_oxgnase"/>
    <property type="match status" value="1"/>
</dbReference>
<comment type="caution">
    <text evidence="8">The sequence shown here is derived from an EMBL/GenBank/DDBJ whole genome shotgun (WGS) entry which is preliminary data.</text>
</comment>
<accession>A0A2V4BUU1</accession>
<reference evidence="8 9" key="1">
    <citation type="submission" date="2018-05" db="EMBL/GenBank/DDBJ databases">
        <title>Flavobacterium sp. strain IMCC34759, incomplete genome.</title>
        <authorList>
            <person name="Joung Y."/>
            <person name="Cho J."/>
        </authorList>
    </citation>
    <scope>NUCLEOTIDE SEQUENCE [LARGE SCALE GENOMIC DNA]</scope>
    <source>
        <strain evidence="8 9">IMCC34759</strain>
    </source>
</reference>
<dbReference type="InterPro" id="IPR025700">
    <property type="entry name" value="Lys/Orn_oxygenase"/>
</dbReference>
<dbReference type="InterPro" id="IPR036188">
    <property type="entry name" value="FAD/NAD-bd_sf"/>
</dbReference>
<keyword evidence="4" id="KW-0285">Flavoprotein</keyword>
<evidence type="ECO:0000313" key="9">
    <source>
        <dbReference type="Proteomes" id="UP000247903"/>
    </source>
</evidence>
<evidence type="ECO:0000256" key="5">
    <source>
        <dbReference type="ARBA" id="ARBA00022827"/>
    </source>
</evidence>
<dbReference type="PANTHER" id="PTHR42802:SF1">
    <property type="entry name" value="L-ORNITHINE N(5)-MONOOXYGENASE"/>
    <property type="match status" value="1"/>
</dbReference>
<comment type="pathway">
    <text evidence="2">Siderophore biosynthesis.</text>
</comment>
<evidence type="ECO:0000256" key="4">
    <source>
        <dbReference type="ARBA" id="ARBA00022630"/>
    </source>
</evidence>
<protein>
    <submittedName>
        <fullName evidence="8">Alcaligin biosynthesis protein</fullName>
    </submittedName>
</protein>
<keyword evidence="7" id="KW-0560">Oxidoreductase</keyword>
<evidence type="ECO:0000256" key="2">
    <source>
        <dbReference type="ARBA" id="ARBA00004924"/>
    </source>
</evidence>
<name>A0A2V4BUU1_9FLAO</name>
<keyword evidence="9" id="KW-1185">Reference proteome</keyword>
<evidence type="ECO:0000256" key="7">
    <source>
        <dbReference type="ARBA" id="ARBA00023002"/>
    </source>
</evidence>
<keyword evidence="6" id="KW-0521">NADP</keyword>
<dbReference type="RefSeq" id="WP_110305387.1">
    <property type="nucleotide sequence ID" value="NZ_QJHK01000002.1"/>
</dbReference>
<dbReference type="SUPFAM" id="SSF51905">
    <property type="entry name" value="FAD/NAD(P)-binding domain"/>
    <property type="match status" value="1"/>
</dbReference>
<comment type="cofactor">
    <cofactor evidence="1">
        <name>FAD</name>
        <dbReference type="ChEBI" id="CHEBI:57692"/>
    </cofactor>
</comment>